<reference evidence="1 2" key="1">
    <citation type="submission" date="2024-05" db="EMBL/GenBank/DDBJ databases">
        <title>Haplotype-resolved chromosome-level genome assembly of Huyou (Citrus changshanensis).</title>
        <authorList>
            <person name="Miao C."/>
            <person name="Chen W."/>
            <person name="Wu Y."/>
            <person name="Wang L."/>
            <person name="Zhao S."/>
            <person name="Grierson D."/>
            <person name="Xu C."/>
            <person name="Chen K."/>
        </authorList>
    </citation>
    <scope>NUCLEOTIDE SEQUENCE [LARGE SCALE GENOMIC DNA]</scope>
    <source>
        <strain evidence="1">01-14</strain>
        <tissue evidence="1">Leaf</tissue>
    </source>
</reference>
<organism evidence="1 2">
    <name type="scientific">Citrus x changshan-huyou</name>
    <dbReference type="NCBI Taxonomy" id="2935761"/>
    <lineage>
        <taxon>Eukaryota</taxon>
        <taxon>Viridiplantae</taxon>
        <taxon>Streptophyta</taxon>
        <taxon>Embryophyta</taxon>
        <taxon>Tracheophyta</taxon>
        <taxon>Spermatophyta</taxon>
        <taxon>Magnoliopsida</taxon>
        <taxon>eudicotyledons</taxon>
        <taxon>Gunneridae</taxon>
        <taxon>Pentapetalae</taxon>
        <taxon>rosids</taxon>
        <taxon>malvids</taxon>
        <taxon>Sapindales</taxon>
        <taxon>Rutaceae</taxon>
        <taxon>Aurantioideae</taxon>
        <taxon>Citrus</taxon>
    </lineage>
</organism>
<comment type="caution">
    <text evidence="1">The sequence shown here is derived from an EMBL/GenBank/DDBJ whole genome shotgun (WGS) entry which is preliminary data.</text>
</comment>
<dbReference type="Proteomes" id="UP001428341">
    <property type="component" value="Unassembled WGS sequence"/>
</dbReference>
<evidence type="ECO:0000313" key="2">
    <source>
        <dbReference type="Proteomes" id="UP001428341"/>
    </source>
</evidence>
<dbReference type="AlphaFoldDB" id="A0AAP0QAL5"/>
<protein>
    <submittedName>
        <fullName evidence="1">Uncharacterized protein</fullName>
    </submittedName>
</protein>
<evidence type="ECO:0000313" key="1">
    <source>
        <dbReference type="EMBL" id="KAK9180681.1"/>
    </source>
</evidence>
<keyword evidence="2" id="KW-1185">Reference proteome</keyword>
<dbReference type="EMBL" id="JBCGBO010000024">
    <property type="protein sequence ID" value="KAK9180681.1"/>
    <property type="molecule type" value="Genomic_DNA"/>
</dbReference>
<sequence>MDRQLLPRPSREESHAYLSQVPLSFPILNSNNFTIGDEATIECLSRMRPSNEHEVINEFMTIVNCLDEPPLVIDPALGDNTLVTVSSIISNNAYMPRINLLASNSNLLSTEVVSDSDGLMVKEVFESKETIIASSSFVQLGLMVATCLKLESITMSILAPLICSKKTITKLDQS</sequence>
<gene>
    <name evidence="1" type="ORF">WN944_023815</name>
</gene>
<proteinExistence type="predicted"/>
<name>A0AAP0QAL5_9ROSI</name>
<accession>A0AAP0QAL5</accession>